<feature type="compositionally biased region" description="Basic and acidic residues" evidence="1">
    <location>
        <begin position="365"/>
        <end position="374"/>
    </location>
</feature>
<accession>A0A835Z189</accession>
<feature type="compositionally biased region" description="Basic residues" evidence="1">
    <location>
        <begin position="237"/>
        <end position="257"/>
    </location>
</feature>
<gene>
    <name evidence="2" type="ORF">JKP88DRAFT_312313</name>
</gene>
<proteinExistence type="predicted"/>
<comment type="caution">
    <text evidence="2">The sequence shown here is derived from an EMBL/GenBank/DDBJ whole genome shotgun (WGS) entry which is preliminary data.</text>
</comment>
<keyword evidence="3" id="KW-1185">Reference proteome</keyword>
<reference evidence="2" key="1">
    <citation type="submission" date="2021-02" db="EMBL/GenBank/DDBJ databases">
        <title>First Annotated Genome of the Yellow-green Alga Tribonema minus.</title>
        <authorList>
            <person name="Mahan K.M."/>
        </authorList>
    </citation>
    <scope>NUCLEOTIDE SEQUENCE</scope>
    <source>
        <strain evidence="2">UTEX B ZZ1240</strain>
    </source>
</reference>
<evidence type="ECO:0000313" key="2">
    <source>
        <dbReference type="EMBL" id="KAG5185406.1"/>
    </source>
</evidence>
<evidence type="ECO:0000313" key="3">
    <source>
        <dbReference type="Proteomes" id="UP000664859"/>
    </source>
</evidence>
<feature type="compositionally biased region" description="Basic and acidic residues" evidence="1">
    <location>
        <begin position="320"/>
        <end position="329"/>
    </location>
</feature>
<sequence length="374" mass="38560">MSDILRTNVEQAEAIQKIGGTEAALTLLEVLAKSRIYKDVTEFALYWAARARLHEDDGNWRIARSILDEGDAYMSLTPQKMVLGKIIAAFEKRCHEALNQLVDDATTTAGGGGGAAAAAPATKAAAGAWAGPSAEKNTQHGSRASEEEQCNSSQQSFGASPMTAGYRLDPNDASFDSNDLGSTGGGINKALTFAAATSTAASHSEGHAETLEATAAMQASTAREGGISGGTIGQANKLKKKRAPTPHPSGRRPRRRTSTAGDTIDIGADGAEEGGSCGMDCGSSDAPSDVDASGGGESTAALATAKGSKRVATPIVRRVGGKDGGDNESNRAPAASKRVGTPIVRRSERISSVNKHAHAPTPSPLKREMEMMLG</sequence>
<name>A0A835Z189_9STRA</name>
<evidence type="ECO:0000256" key="1">
    <source>
        <dbReference type="SAM" id="MobiDB-lite"/>
    </source>
</evidence>
<feature type="region of interest" description="Disordered" evidence="1">
    <location>
        <begin position="218"/>
        <end position="374"/>
    </location>
</feature>
<feature type="region of interest" description="Disordered" evidence="1">
    <location>
        <begin position="126"/>
        <end position="180"/>
    </location>
</feature>
<dbReference type="Proteomes" id="UP000664859">
    <property type="component" value="Unassembled WGS sequence"/>
</dbReference>
<dbReference type="AlphaFoldDB" id="A0A835Z189"/>
<organism evidence="2 3">
    <name type="scientific">Tribonema minus</name>
    <dbReference type="NCBI Taxonomy" id="303371"/>
    <lineage>
        <taxon>Eukaryota</taxon>
        <taxon>Sar</taxon>
        <taxon>Stramenopiles</taxon>
        <taxon>Ochrophyta</taxon>
        <taxon>PX clade</taxon>
        <taxon>Xanthophyceae</taxon>
        <taxon>Tribonematales</taxon>
        <taxon>Tribonemataceae</taxon>
        <taxon>Tribonema</taxon>
    </lineage>
</organism>
<dbReference type="EMBL" id="JAFCMP010000134">
    <property type="protein sequence ID" value="KAG5185406.1"/>
    <property type="molecule type" value="Genomic_DNA"/>
</dbReference>
<protein>
    <submittedName>
        <fullName evidence="2">Uncharacterized protein</fullName>
    </submittedName>
</protein>